<accession>A0A1T5NXX6</accession>
<keyword evidence="2" id="KW-0418">Kinase</keyword>
<reference evidence="2 3" key="1">
    <citation type="submission" date="2017-02" db="EMBL/GenBank/DDBJ databases">
        <authorList>
            <person name="Peterson S.W."/>
        </authorList>
    </citation>
    <scope>NUCLEOTIDE SEQUENCE [LARGE SCALE GENOMIC DNA]</scope>
    <source>
        <strain evidence="2 3">DSM 18108</strain>
    </source>
</reference>
<dbReference type="AlphaFoldDB" id="A0A1T5NXX6"/>
<dbReference type="EMBL" id="FUZZ01000002">
    <property type="protein sequence ID" value="SKD05143.1"/>
    <property type="molecule type" value="Genomic_DNA"/>
</dbReference>
<organism evidence="2 3">
    <name type="scientific">Chitinophaga ginsengisegetis</name>
    <dbReference type="NCBI Taxonomy" id="393003"/>
    <lineage>
        <taxon>Bacteria</taxon>
        <taxon>Pseudomonadati</taxon>
        <taxon>Bacteroidota</taxon>
        <taxon>Chitinophagia</taxon>
        <taxon>Chitinophagales</taxon>
        <taxon>Chitinophagaceae</taxon>
        <taxon>Chitinophaga</taxon>
    </lineage>
</organism>
<dbReference type="InterPro" id="IPR000595">
    <property type="entry name" value="cNMP-bd_dom"/>
</dbReference>
<feature type="domain" description="Cyclic nucleotide-binding" evidence="1">
    <location>
        <begin position="16"/>
        <end position="120"/>
    </location>
</feature>
<gene>
    <name evidence="2" type="ORF">SAMN05660461_3022</name>
</gene>
<dbReference type="PROSITE" id="PS50042">
    <property type="entry name" value="CNMP_BINDING_3"/>
    <property type="match status" value="1"/>
</dbReference>
<evidence type="ECO:0000313" key="3">
    <source>
        <dbReference type="Proteomes" id="UP000190166"/>
    </source>
</evidence>
<keyword evidence="3" id="KW-1185">Reference proteome</keyword>
<evidence type="ECO:0000259" key="1">
    <source>
        <dbReference type="PROSITE" id="PS50042"/>
    </source>
</evidence>
<keyword evidence="2" id="KW-0808">Transferase</keyword>
<dbReference type="SUPFAM" id="SSF51206">
    <property type="entry name" value="cAMP-binding domain-like"/>
    <property type="match status" value="1"/>
</dbReference>
<name>A0A1T5NXX6_9BACT</name>
<protein>
    <submittedName>
        <fullName evidence="2">cAMP-binding domain of CRP or a regulatory subunit of cAMP-dependent protein kinases</fullName>
    </submittedName>
</protein>
<evidence type="ECO:0000313" key="2">
    <source>
        <dbReference type="EMBL" id="SKD05143.1"/>
    </source>
</evidence>
<dbReference type="Proteomes" id="UP000190166">
    <property type="component" value="Unassembled WGS sequence"/>
</dbReference>
<dbReference type="STRING" id="393003.SAMN05660461_3022"/>
<dbReference type="RefSeq" id="WP_079470319.1">
    <property type="nucleotide sequence ID" value="NZ_FUZZ01000002.1"/>
</dbReference>
<dbReference type="CDD" id="cd00038">
    <property type="entry name" value="CAP_ED"/>
    <property type="match status" value="1"/>
</dbReference>
<dbReference type="GO" id="GO:0016301">
    <property type="term" value="F:kinase activity"/>
    <property type="evidence" value="ECO:0007669"/>
    <property type="project" value="UniProtKB-KW"/>
</dbReference>
<proteinExistence type="predicted"/>
<dbReference type="InterPro" id="IPR014710">
    <property type="entry name" value="RmlC-like_jellyroll"/>
</dbReference>
<sequence>MRGSEYIDWSQYRHLYEEISVPARSVLLEEGKVSRYAYFIIEGAVRVWFNNKGKDTTFQFFFEGEGVSSIESFRTGQPSMCTIETITAARLYKISKENLELVIDSTPGLRPKMEEIMFQRLLRYASMFISQIRDTPQERYEALIRDQPHILQRVPLQYIASYLGITPVSLSRIRNKLHR</sequence>
<dbReference type="InterPro" id="IPR018490">
    <property type="entry name" value="cNMP-bd_dom_sf"/>
</dbReference>
<dbReference type="Pfam" id="PF00027">
    <property type="entry name" value="cNMP_binding"/>
    <property type="match status" value="1"/>
</dbReference>
<dbReference type="Gene3D" id="2.60.120.10">
    <property type="entry name" value="Jelly Rolls"/>
    <property type="match status" value="1"/>
</dbReference>